<evidence type="ECO:0000313" key="1">
    <source>
        <dbReference type="EMBL" id="PAE90913.1"/>
    </source>
</evidence>
<proteinExistence type="predicted"/>
<comment type="caution">
    <text evidence="1">The sequence shown here is derived from an EMBL/GenBank/DDBJ whole genome shotgun (WGS) entry which is preliminary data.</text>
</comment>
<protein>
    <submittedName>
        <fullName evidence="1">Uncharacterized protein</fullName>
    </submittedName>
</protein>
<name>A0A268P586_SHOCL</name>
<organism evidence="1 2">
    <name type="scientific">Shouchella clausii</name>
    <name type="common">Alkalihalobacillus clausii</name>
    <dbReference type="NCBI Taxonomy" id="79880"/>
    <lineage>
        <taxon>Bacteria</taxon>
        <taxon>Bacillati</taxon>
        <taxon>Bacillota</taxon>
        <taxon>Bacilli</taxon>
        <taxon>Bacillales</taxon>
        <taxon>Bacillaceae</taxon>
        <taxon>Shouchella</taxon>
    </lineage>
</organism>
<dbReference type="AlphaFoldDB" id="A0A268P586"/>
<gene>
    <name evidence="1" type="ORF">CHH72_00395</name>
</gene>
<reference evidence="1 2" key="1">
    <citation type="submission" date="2017-07" db="EMBL/GenBank/DDBJ databases">
        <title>Isolation and whole genome analysis of endospore-forming bacteria from heroin.</title>
        <authorList>
            <person name="Kalinowski J."/>
            <person name="Ahrens B."/>
            <person name="Al-Dilaimi A."/>
            <person name="Winkler A."/>
            <person name="Wibberg D."/>
            <person name="Schleenbecker U."/>
            <person name="Ruckert C."/>
            <person name="Wolfel R."/>
            <person name="Grass G."/>
        </authorList>
    </citation>
    <scope>NUCLEOTIDE SEQUENCE [LARGE SCALE GENOMIC DNA]</scope>
    <source>
        <strain evidence="1 2">7539</strain>
    </source>
</reference>
<accession>A0A268P586</accession>
<dbReference type="Proteomes" id="UP000216207">
    <property type="component" value="Unassembled WGS sequence"/>
</dbReference>
<evidence type="ECO:0000313" key="2">
    <source>
        <dbReference type="Proteomes" id="UP000216207"/>
    </source>
</evidence>
<sequence length="63" mass="7475">MTVRELFNEAAIEQYQQLISCIQILVYKQAVSWTDDIQKLEPLIDPKYKKRYLQVAQEMGIEL</sequence>
<dbReference type="EMBL" id="NPCC01000002">
    <property type="protein sequence ID" value="PAE90913.1"/>
    <property type="molecule type" value="Genomic_DNA"/>
</dbReference>